<dbReference type="AlphaFoldDB" id="A0AB34PGR2"/>
<evidence type="ECO:0000313" key="14">
    <source>
        <dbReference type="Proteomes" id="UP000030136"/>
    </source>
</evidence>
<dbReference type="Pfam" id="PF01066">
    <property type="entry name" value="CDP-OH_P_transf"/>
    <property type="match status" value="1"/>
</dbReference>
<reference evidence="13 14" key="1">
    <citation type="submission" date="2014-08" db="EMBL/GenBank/DDBJ databases">
        <title>Porphyromonas crevioricanis strain:COT-253_OH1447 Genome sequencing.</title>
        <authorList>
            <person name="Wallis C."/>
            <person name="Deusch O."/>
            <person name="O'Flynn C."/>
            <person name="Davis I."/>
            <person name="Jospin G."/>
            <person name="Darling A.E."/>
            <person name="Coil D.A."/>
            <person name="Alexiev A."/>
            <person name="Horsfall A."/>
            <person name="Kirkwood N."/>
            <person name="Harris S."/>
            <person name="Eisen J.A."/>
        </authorList>
    </citation>
    <scope>NUCLEOTIDE SEQUENCE [LARGE SCALE GENOMIC DNA]</scope>
    <source>
        <strain evidence="14">COT-253 OH1447</strain>
    </source>
</reference>
<gene>
    <name evidence="13" type="ORF">HQ38_07760</name>
</gene>
<feature type="transmembrane region" description="Helical" evidence="12">
    <location>
        <begin position="36"/>
        <end position="56"/>
    </location>
</feature>
<feature type="transmembrane region" description="Helical" evidence="12">
    <location>
        <begin position="213"/>
        <end position="246"/>
    </location>
</feature>
<evidence type="ECO:0000256" key="8">
    <source>
        <dbReference type="ARBA" id="ARBA00023136"/>
    </source>
</evidence>
<sequence length="257" mass="27911">MNIIKHIPNSITCLNLLSGCAAIIADLVYASPGWAVVFIALAALFDLLDGMAARLLHASSAIGADLDSLADVISFGLAPAVHVFAHFSLHTSVDLQGKDLGLFDIVAHPAIAAALASPAFLLAVFAAIRLAKFNNDKRQHSSFIGLPVPANALFWIGFIALDSNQYHITAFLPDLMPVFLYLLLILMSYLMVSKIPMFSFKVKHLRWKDNEYRYSLVIISLLLIGILGIGGLSLAIICYILLSLAYHKLSKKMSSNC</sequence>
<dbReference type="Proteomes" id="UP000030136">
    <property type="component" value="Unassembled WGS sequence"/>
</dbReference>
<dbReference type="InterPro" id="IPR043130">
    <property type="entry name" value="CDP-OH_PTrfase_TM_dom"/>
</dbReference>
<dbReference type="RefSeq" id="WP_036890197.1">
    <property type="nucleotide sequence ID" value="NZ_JQJC01000022.1"/>
</dbReference>
<dbReference type="InterPro" id="IPR048254">
    <property type="entry name" value="CDP_ALCOHOL_P_TRANSF_CS"/>
</dbReference>
<evidence type="ECO:0000256" key="11">
    <source>
        <dbReference type="RuleBase" id="RU003750"/>
    </source>
</evidence>
<name>A0AB34PGR2_9PORP</name>
<organism evidence="13 14">
    <name type="scientific">Porphyromonas crevioricanis</name>
    <dbReference type="NCBI Taxonomy" id="393921"/>
    <lineage>
        <taxon>Bacteria</taxon>
        <taxon>Pseudomonadati</taxon>
        <taxon>Bacteroidota</taxon>
        <taxon>Bacteroidia</taxon>
        <taxon>Bacteroidales</taxon>
        <taxon>Porphyromonadaceae</taxon>
        <taxon>Porphyromonas</taxon>
    </lineage>
</organism>
<keyword evidence="7" id="KW-0443">Lipid metabolism</keyword>
<dbReference type="EMBL" id="JQJC01000022">
    <property type="protein sequence ID" value="KGN93901.1"/>
    <property type="molecule type" value="Genomic_DNA"/>
</dbReference>
<feature type="transmembrane region" description="Helical" evidence="12">
    <location>
        <begin position="143"/>
        <end position="161"/>
    </location>
</feature>
<dbReference type="PROSITE" id="PS00379">
    <property type="entry name" value="CDP_ALCOHOL_P_TRANSF"/>
    <property type="match status" value="1"/>
</dbReference>
<evidence type="ECO:0000256" key="7">
    <source>
        <dbReference type="ARBA" id="ARBA00023098"/>
    </source>
</evidence>
<dbReference type="GO" id="GO:0016780">
    <property type="term" value="F:phosphotransferase activity, for other substituted phosphate groups"/>
    <property type="evidence" value="ECO:0007669"/>
    <property type="project" value="InterPro"/>
</dbReference>
<evidence type="ECO:0000256" key="6">
    <source>
        <dbReference type="ARBA" id="ARBA00022989"/>
    </source>
</evidence>
<evidence type="ECO:0008006" key="15">
    <source>
        <dbReference type="Google" id="ProtNLM"/>
    </source>
</evidence>
<protein>
    <recommendedName>
        <fullName evidence="15">CDP-diacylglycerol--serine O-phosphatidyltransferase</fullName>
    </recommendedName>
</protein>
<comment type="caution">
    <text evidence="13">The sequence shown here is derived from an EMBL/GenBank/DDBJ whole genome shotgun (WGS) entry which is preliminary data.</text>
</comment>
<comment type="similarity">
    <text evidence="2 11">Belongs to the CDP-alcohol phosphatidyltransferase class-I family.</text>
</comment>
<evidence type="ECO:0000256" key="3">
    <source>
        <dbReference type="ARBA" id="ARBA00022516"/>
    </source>
</evidence>
<evidence type="ECO:0000256" key="2">
    <source>
        <dbReference type="ARBA" id="ARBA00010441"/>
    </source>
</evidence>
<feature type="transmembrane region" description="Helical" evidence="12">
    <location>
        <begin position="68"/>
        <end position="89"/>
    </location>
</feature>
<dbReference type="PROSITE" id="PS51257">
    <property type="entry name" value="PROKAR_LIPOPROTEIN"/>
    <property type="match status" value="1"/>
</dbReference>
<proteinExistence type="inferred from homology"/>
<dbReference type="InterPro" id="IPR000462">
    <property type="entry name" value="CDP-OH_P_trans"/>
</dbReference>
<dbReference type="GO" id="GO:0008654">
    <property type="term" value="P:phospholipid biosynthetic process"/>
    <property type="evidence" value="ECO:0007669"/>
    <property type="project" value="UniProtKB-KW"/>
</dbReference>
<dbReference type="PANTHER" id="PTHR14269">
    <property type="entry name" value="CDP-DIACYLGLYCEROL--GLYCEROL-3-PHOSPHATE 3-PHOSPHATIDYLTRANSFERASE-RELATED"/>
    <property type="match status" value="1"/>
</dbReference>
<accession>A0AB34PGR2</accession>
<dbReference type="PANTHER" id="PTHR14269:SF61">
    <property type="entry name" value="CDP-DIACYLGLYCEROL--SERINE O-PHOSPHATIDYLTRANSFERASE"/>
    <property type="match status" value="1"/>
</dbReference>
<evidence type="ECO:0000256" key="10">
    <source>
        <dbReference type="ARBA" id="ARBA00023264"/>
    </source>
</evidence>
<keyword evidence="3" id="KW-0444">Lipid biosynthesis</keyword>
<keyword evidence="9" id="KW-0594">Phospholipid biosynthesis</keyword>
<feature type="transmembrane region" description="Helical" evidence="12">
    <location>
        <begin position="109"/>
        <end position="131"/>
    </location>
</feature>
<evidence type="ECO:0000256" key="9">
    <source>
        <dbReference type="ARBA" id="ARBA00023209"/>
    </source>
</evidence>
<comment type="subcellular location">
    <subcellularLocation>
        <location evidence="1">Membrane</location>
        <topology evidence="1">Multi-pass membrane protein</topology>
    </subcellularLocation>
</comment>
<keyword evidence="8 12" id="KW-0472">Membrane</keyword>
<dbReference type="InterPro" id="IPR050324">
    <property type="entry name" value="CDP-alcohol_PTase-I"/>
</dbReference>
<keyword evidence="5 12" id="KW-0812">Transmembrane</keyword>
<feature type="transmembrane region" description="Helical" evidence="12">
    <location>
        <begin position="167"/>
        <end position="192"/>
    </location>
</feature>
<evidence type="ECO:0000313" key="13">
    <source>
        <dbReference type="EMBL" id="KGN93901.1"/>
    </source>
</evidence>
<keyword evidence="6 12" id="KW-1133">Transmembrane helix</keyword>
<evidence type="ECO:0000256" key="5">
    <source>
        <dbReference type="ARBA" id="ARBA00022692"/>
    </source>
</evidence>
<feature type="transmembrane region" description="Helical" evidence="12">
    <location>
        <begin position="12"/>
        <end position="30"/>
    </location>
</feature>
<evidence type="ECO:0000256" key="1">
    <source>
        <dbReference type="ARBA" id="ARBA00004141"/>
    </source>
</evidence>
<evidence type="ECO:0000256" key="4">
    <source>
        <dbReference type="ARBA" id="ARBA00022679"/>
    </source>
</evidence>
<dbReference type="Gene3D" id="1.20.120.1760">
    <property type="match status" value="1"/>
</dbReference>
<keyword evidence="4 11" id="KW-0808">Transferase</keyword>
<dbReference type="GO" id="GO:0016020">
    <property type="term" value="C:membrane"/>
    <property type="evidence" value="ECO:0007669"/>
    <property type="project" value="UniProtKB-SubCell"/>
</dbReference>
<evidence type="ECO:0000256" key="12">
    <source>
        <dbReference type="SAM" id="Phobius"/>
    </source>
</evidence>
<keyword evidence="10" id="KW-1208">Phospholipid metabolism</keyword>